<dbReference type="PaxDb" id="39947-A0A0N7KI29"/>
<name>A0A0N7KI29_ORYSJ</name>
<evidence type="ECO:0000313" key="3">
    <source>
        <dbReference type="Proteomes" id="UP000059680"/>
    </source>
</evidence>
<reference evidence="3" key="1">
    <citation type="journal article" date="2005" name="Nature">
        <title>The map-based sequence of the rice genome.</title>
        <authorList>
            <consortium name="International rice genome sequencing project (IRGSP)"/>
            <person name="Matsumoto T."/>
            <person name="Wu J."/>
            <person name="Kanamori H."/>
            <person name="Katayose Y."/>
            <person name="Fujisawa M."/>
            <person name="Namiki N."/>
            <person name="Mizuno H."/>
            <person name="Yamamoto K."/>
            <person name="Antonio B.A."/>
            <person name="Baba T."/>
            <person name="Sakata K."/>
            <person name="Nagamura Y."/>
            <person name="Aoki H."/>
            <person name="Arikawa K."/>
            <person name="Arita K."/>
            <person name="Bito T."/>
            <person name="Chiden Y."/>
            <person name="Fujitsuka N."/>
            <person name="Fukunaka R."/>
            <person name="Hamada M."/>
            <person name="Harada C."/>
            <person name="Hayashi A."/>
            <person name="Hijishita S."/>
            <person name="Honda M."/>
            <person name="Hosokawa S."/>
            <person name="Ichikawa Y."/>
            <person name="Idonuma A."/>
            <person name="Iijima M."/>
            <person name="Ikeda M."/>
            <person name="Ikeno M."/>
            <person name="Ito K."/>
            <person name="Ito S."/>
            <person name="Ito T."/>
            <person name="Ito Y."/>
            <person name="Ito Y."/>
            <person name="Iwabuchi A."/>
            <person name="Kamiya K."/>
            <person name="Karasawa W."/>
            <person name="Kurita K."/>
            <person name="Katagiri S."/>
            <person name="Kikuta A."/>
            <person name="Kobayashi H."/>
            <person name="Kobayashi N."/>
            <person name="Machita K."/>
            <person name="Maehara T."/>
            <person name="Masukawa M."/>
            <person name="Mizubayashi T."/>
            <person name="Mukai Y."/>
            <person name="Nagasaki H."/>
            <person name="Nagata Y."/>
            <person name="Naito S."/>
            <person name="Nakashima M."/>
            <person name="Nakama Y."/>
            <person name="Nakamichi Y."/>
            <person name="Nakamura M."/>
            <person name="Meguro A."/>
            <person name="Negishi M."/>
            <person name="Ohta I."/>
            <person name="Ohta T."/>
            <person name="Okamoto M."/>
            <person name="Ono N."/>
            <person name="Saji S."/>
            <person name="Sakaguchi M."/>
            <person name="Sakai K."/>
            <person name="Shibata M."/>
            <person name="Shimokawa T."/>
            <person name="Song J."/>
            <person name="Takazaki Y."/>
            <person name="Terasawa K."/>
            <person name="Tsugane M."/>
            <person name="Tsuji K."/>
            <person name="Ueda S."/>
            <person name="Waki K."/>
            <person name="Yamagata H."/>
            <person name="Yamamoto M."/>
            <person name="Yamamoto S."/>
            <person name="Yamane H."/>
            <person name="Yoshiki S."/>
            <person name="Yoshihara R."/>
            <person name="Yukawa K."/>
            <person name="Zhong H."/>
            <person name="Yano M."/>
            <person name="Yuan Q."/>
            <person name="Ouyang S."/>
            <person name="Liu J."/>
            <person name="Jones K.M."/>
            <person name="Gansberger K."/>
            <person name="Moffat K."/>
            <person name="Hill J."/>
            <person name="Bera J."/>
            <person name="Fadrosh D."/>
            <person name="Jin S."/>
            <person name="Johri S."/>
            <person name="Kim M."/>
            <person name="Overton L."/>
            <person name="Reardon M."/>
            <person name="Tsitrin T."/>
            <person name="Vuong H."/>
            <person name="Weaver B."/>
            <person name="Ciecko A."/>
            <person name="Tallon L."/>
            <person name="Jackson J."/>
            <person name="Pai G."/>
            <person name="Aken S.V."/>
            <person name="Utterback T."/>
            <person name="Reidmuller S."/>
            <person name="Feldblyum T."/>
            <person name="Hsiao J."/>
            <person name="Zismann V."/>
            <person name="Iobst S."/>
            <person name="de Vazeille A.R."/>
            <person name="Buell C.R."/>
            <person name="Ying K."/>
            <person name="Li Y."/>
            <person name="Lu T."/>
            <person name="Huang Y."/>
            <person name="Zhao Q."/>
            <person name="Feng Q."/>
            <person name="Zhang L."/>
            <person name="Zhu J."/>
            <person name="Weng Q."/>
            <person name="Mu J."/>
            <person name="Lu Y."/>
            <person name="Fan D."/>
            <person name="Liu Y."/>
            <person name="Guan J."/>
            <person name="Zhang Y."/>
            <person name="Yu S."/>
            <person name="Liu X."/>
            <person name="Zhang Y."/>
            <person name="Hong G."/>
            <person name="Han B."/>
            <person name="Choisne N."/>
            <person name="Demange N."/>
            <person name="Orjeda G."/>
            <person name="Samain S."/>
            <person name="Cattolico L."/>
            <person name="Pelletier E."/>
            <person name="Couloux A."/>
            <person name="Segurens B."/>
            <person name="Wincker P."/>
            <person name="D'Hont A."/>
            <person name="Scarpelli C."/>
            <person name="Weissenbach J."/>
            <person name="Salanoubat M."/>
            <person name="Quetier F."/>
            <person name="Yu Y."/>
            <person name="Kim H.R."/>
            <person name="Rambo T."/>
            <person name="Currie J."/>
            <person name="Collura K."/>
            <person name="Luo M."/>
            <person name="Yang T."/>
            <person name="Ammiraju J.S.S."/>
            <person name="Engler F."/>
            <person name="Soderlund C."/>
            <person name="Wing R.A."/>
            <person name="Palmer L.E."/>
            <person name="de la Bastide M."/>
            <person name="Spiegel L."/>
            <person name="Nascimento L."/>
            <person name="Zutavern T."/>
            <person name="O'Shaughnessy A."/>
            <person name="Dike S."/>
            <person name="Dedhia N."/>
            <person name="Preston R."/>
            <person name="Balija V."/>
            <person name="McCombie W.R."/>
            <person name="Chow T."/>
            <person name="Chen H."/>
            <person name="Chung M."/>
            <person name="Chen C."/>
            <person name="Shaw J."/>
            <person name="Wu H."/>
            <person name="Hsiao K."/>
            <person name="Chao Y."/>
            <person name="Chu M."/>
            <person name="Cheng C."/>
            <person name="Hour A."/>
            <person name="Lee P."/>
            <person name="Lin S."/>
            <person name="Lin Y."/>
            <person name="Liou J."/>
            <person name="Liu S."/>
            <person name="Hsing Y."/>
            <person name="Raghuvanshi S."/>
            <person name="Mohanty A."/>
            <person name="Bharti A.K."/>
            <person name="Gaur A."/>
            <person name="Gupta V."/>
            <person name="Kumar D."/>
            <person name="Ravi V."/>
            <person name="Vij S."/>
            <person name="Kapur A."/>
            <person name="Khurana P."/>
            <person name="Khurana P."/>
            <person name="Khurana J.P."/>
            <person name="Tyagi A.K."/>
            <person name="Gaikwad K."/>
            <person name="Singh A."/>
            <person name="Dalal V."/>
            <person name="Srivastava S."/>
            <person name="Dixit A."/>
            <person name="Pal A.K."/>
            <person name="Ghazi I.A."/>
            <person name="Yadav M."/>
            <person name="Pandit A."/>
            <person name="Bhargava A."/>
            <person name="Sureshbabu K."/>
            <person name="Batra K."/>
            <person name="Sharma T.R."/>
            <person name="Mohapatra T."/>
            <person name="Singh N.K."/>
            <person name="Messing J."/>
            <person name="Nelson A.B."/>
            <person name="Fuks G."/>
            <person name="Kavchok S."/>
            <person name="Keizer G."/>
            <person name="Linton E."/>
            <person name="Llaca V."/>
            <person name="Song R."/>
            <person name="Tanyolac B."/>
            <person name="Young S."/>
            <person name="Ho-Il K."/>
            <person name="Hahn J.H."/>
            <person name="Sangsakoo G."/>
            <person name="Vanavichit A."/>
            <person name="de Mattos Luiz.A.T."/>
            <person name="Zimmer P.D."/>
            <person name="Malone G."/>
            <person name="Dellagostin O."/>
            <person name="de Oliveira A.C."/>
            <person name="Bevan M."/>
            <person name="Bancroft I."/>
            <person name="Minx P."/>
            <person name="Cordum H."/>
            <person name="Wilson R."/>
            <person name="Cheng Z."/>
            <person name="Jin W."/>
            <person name="Jiang J."/>
            <person name="Leong S.A."/>
            <person name="Iwama H."/>
            <person name="Gojobori T."/>
            <person name="Itoh T."/>
            <person name="Niimura Y."/>
            <person name="Fujii Y."/>
            <person name="Habara T."/>
            <person name="Sakai H."/>
            <person name="Sato Y."/>
            <person name="Wilson G."/>
            <person name="Kumar K."/>
            <person name="McCouch S."/>
            <person name="Juretic N."/>
            <person name="Hoen D."/>
            <person name="Wright S."/>
            <person name="Bruskiewich R."/>
            <person name="Bureau T."/>
            <person name="Miyao A."/>
            <person name="Hirochika H."/>
            <person name="Nishikawa T."/>
            <person name="Kadowaki K."/>
            <person name="Sugiura M."/>
            <person name="Burr B."/>
            <person name="Sasaki T."/>
        </authorList>
    </citation>
    <scope>NUCLEOTIDE SEQUENCE [LARGE SCALE GENOMIC DNA]</scope>
    <source>
        <strain evidence="3">cv. Nipponbare</strain>
    </source>
</reference>
<protein>
    <submittedName>
        <fullName evidence="2">Os03g0757300 protein</fullName>
    </submittedName>
</protein>
<sequence length="91" mass="9965">MGGRSARACRSKPERAAPPRQAALVKNASLTSSGILILVMDIATDEGQKQPTATRRPSFSSSPRETPTPCSRRRPSMSPPSRLRPPPTRWR</sequence>
<reference evidence="2 3" key="2">
    <citation type="journal article" date="2013" name="Plant Cell Physiol.">
        <title>Rice Annotation Project Database (RAP-DB): an integrative and interactive database for rice genomics.</title>
        <authorList>
            <person name="Sakai H."/>
            <person name="Lee S.S."/>
            <person name="Tanaka T."/>
            <person name="Numa H."/>
            <person name="Kim J."/>
            <person name="Kawahara Y."/>
            <person name="Wakimoto H."/>
            <person name="Yang C.C."/>
            <person name="Iwamoto M."/>
            <person name="Abe T."/>
            <person name="Yamada Y."/>
            <person name="Muto A."/>
            <person name="Inokuchi H."/>
            <person name="Ikemura T."/>
            <person name="Matsumoto T."/>
            <person name="Sasaki T."/>
            <person name="Itoh T."/>
        </authorList>
    </citation>
    <scope>NUCLEOTIDE SEQUENCE [LARGE SCALE GENOMIC DNA]</scope>
    <source>
        <strain evidence="3">cv. Nipponbare</strain>
    </source>
</reference>
<gene>
    <name evidence="2" type="ordered locus">Os03g0757300</name>
    <name evidence="2" type="ORF">OSNPB_030757300</name>
</gene>
<feature type="compositionally biased region" description="Pro residues" evidence="1">
    <location>
        <begin position="82"/>
        <end position="91"/>
    </location>
</feature>
<evidence type="ECO:0000256" key="1">
    <source>
        <dbReference type="SAM" id="MobiDB-lite"/>
    </source>
</evidence>
<feature type="region of interest" description="Disordered" evidence="1">
    <location>
        <begin position="45"/>
        <end position="91"/>
    </location>
</feature>
<feature type="compositionally biased region" description="Low complexity" evidence="1">
    <location>
        <begin position="60"/>
        <end position="70"/>
    </location>
</feature>
<reference evidence="2 3" key="3">
    <citation type="journal article" date="2013" name="Rice">
        <title>Improvement of the Oryza sativa Nipponbare reference genome using next generation sequence and optical map data.</title>
        <authorList>
            <person name="Kawahara Y."/>
            <person name="de la Bastide M."/>
            <person name="Hamilton J.P."/>
            <person name="Kanamori H."/>
            <person name="McCombie W.R."/>
            <person name="Ouyang S."/>
            <person name="Schwartz D.C."/>
            <person name="Tanaka T."/>
            <person name="Wu J."/>
            <person name="Zhou S."/>
            <person name="Childs K.L."/>
            <person name="Davidson R.M."/>
            <person name="Lin H."/>
            <person name="Quesada-Ocampo L."/>
            <person name="Vaillancourt B."/>
            <person name="Sakai H."/>
            <person name="Lee S.S."/>
            <person name="Kim J."/>
            <person name="Numa H."/>
            <person name="Itoh T."/>
            <person name="Buell C.R."/>
            <person name="Matsumoto T."/>
        </authorList>
    </citation>
    <scope>NUCLEOTIDE SEQUENCE [LARGE SCALE GENOMIC DNA]</scope>
    <source>
        <strain evidence="3">cv. Nipponbare</strain>
    </source>
</reference>
<accession>A0A0N7KI29</accession>
<feature type="compositionally biased region" description="Polar residues" evidence="1">
    <location>
        <begin position="49"/>
        <end position="59"/>
    </location>
</feature>
<organism evidence="2 3">
    <name type="scientific">Oryza sativa subsp. japonica</name>
    <name type="common">Rice</name>
    <dbReference type="NCBI Taxonomy" id="39947"/>
    <lineage>
        <taxon>Eukaryota</taxon>
        <taxon>Viridiplantae</taxon>
        <taxon>Streptophyta</taxon>
        <taxon>Embryophyta</taxon>
        <taxon>Tracheophyta</taxon>
        <taxon>Spermatophyta</taxon>
        <taxon>Magnoliopsida</taxon>
        <taxon>Liliopsida</taxon>
        <taxon>Poales</taxon>
        <taxon>Poaceae</taxon>
        <taxon>BOP clade</taxon>
        <taxon>Oryzoideae</taxon>
        <taxon>Oryzeae</taxon>
        <taxon>Oryzinae</taxon>
        <taxon>Oryza</taxon>
        <taxon>Oryza sativa</taxon>
    </lineage>
</organism>
<dbReference type="InParanoid" id="A0A0N7KI29"/>
<dbReference type="EMBL" id="AP014959">
    <property type="protein sequence ID" value="BAS86465.1"/>
    <property type="molecule type" value="Genomic_DNA"/>
</dbReference>
<dbReference type="Proteomes" id="UP000059680">
    <property type="component" value="Chromosome 3"/>
</dbReference>
<proteinExistence type="predicted"/>
<feature type="region of interest" description="Disordered" evidence="1">
    <location>
        <begin position="1"/>
        <end position="23"/>
    </location>
</feature>
<dbReference type="AlphaFoldDB" id="A0A0N7KI29"/>
<keyword evidence="3" id="KW-1185">Reference proteome</keyword>
<evidence type="ECO:0000313" key="2">
    <source>
        <dbReference type="EMBL" id="BAS86465.1"/>
    </source>
</evidence>